<accession>A0AAQ3SJS8</accession>
<reference evidence="1 2" key="1">
    <citation type="submission" date="2024-02" db="EMBL/GenBank/DDBJ databases">
        <title>High-quality chromosome-scale genome assembly of Pensacola bahiagrass (Paspalum notatum Flugge var. saurae).</title>
        <authorList>
            <person name="Vega J.M."/>
            <person name="Podio M."/>
            <person name="Orjuela J."/>
            <person name="Siena L.A."/>
            <person name="Pessino S.C."/>
            <person name="Combes M.C."/>
            <person name="Mariac C."/>
            <person name="Albertini E."/>
            <person name="Pupilli F."/>
            <person name="Ortiz J.P.A."/>
            <person name="Leblanc O."/>
        </authorList>
    </citation>
    <scope>NUCLEOTIDE SEQUENCE [LARGE SCALE GENOMIC DNA]</scope>
    <source>
        <strain evidence="1">R1</strain>
        <tissue evidence="1">Leaf</tissue>
    </source>
</reference>
<name>A0AAQ3SJS8_PASNO</name>
<organism evidence="1 2">
    <name type="scientific">Paspalum notatum var. saurae</name>
    <dbReference type="NCBI Taxonomy" id="547442"/>
    <lineage>
        <taxon>Eukaryota</taxon>
        <taxon>Viridiplantae</taxon>
        <taxon>Streptophyta</taxon>
        <taxon>Embryophyta</taxon>
        <taxon>Tracheophyta</taxon>
        <taxon>Spermatophyta</taxon>
        <taxon>Magnoliopsida</taxon>
        <taxon>Liliopsida</taxon>
        <taxon>Poales</taxon>
        <taxon>Poaceae</taxon>
        <taxon>PACMAD clade</taxon>
        <taxon>Panicoideae</taxon>
        <taxon>Andropogonodae</taxon>
        <taxon>Paspaleae</taxon>
        <taxon>Paspalinae</taxon>
        <taxon>Paspalum</taxon>
    </lineage>
</organism>
<protein>
    <submittedName>
        <fullName evidence="1">Uncharacterized protein</fullName>
    </submittedName>
</protein>
<evidence type="ECO:0000313" key="1">
    <source>
        <dbReference type="EMBL" id="WVZ54527.1"/>
    </source>
</evidence>
<sequence length="232" mass="25570">MRRDPSPGRLHLQALRPLPRDLPATACSPRAAVRGLPILASPLLLAHRRARRASSPPTPPADPGARRLLLHGGRRVDQRKDKVEGPRRRGSPLSGACLIWSSPGEWWCVTGDDPIGHVGLIFVDQKGFWLGMELTETKCWLVRIDKPFLLHQKALPYGATWITSNSYSPRALGTSSDALLGEQQFLCCNIKSGIALSEMAMQCCLQSSVNRCLRSLIYYCGFVSTNLITTSE</sequence>
<dbReference type="EMBL" id="CP144745">
    <property type="protein sequence ID" value="WVZ54527.1"/>
    <property type="molecule type" value="Genomic_DNA"/>
</dbReference>
<dbReference type="AlphaFoldDB" id="A0AAQ3SJS8"/>
<proteinExistence type="predicted"/>
<dbReference type="Proteomes" id="UP001341281">
    <property type="component" value="Chromosome 01"/>
</dbReference>
<evidence type="ECO:0000313" key="2">
    <source>
        <dbReference type="Proteomes" id="UP001341281"/>
    </source>
</evidence>
<keyword evidence="2" id="KW-1185">Reference proteome</keyword>
<gene>
    <name evidence="1" type="ORF">U9M48_005312</name>
</gene>